<accession>A0AAV2Z231</accession>
<reference evidence="2" key="2">
    <citation type="journal article" date="2023" name="Microbiol Resour">
        <title>Decontamination and Annotation of the Draft Genome Sequence of the Oomycete Lagenidium giganteum ARSEF 373.</title>
        <authorList>
            <person name="Morgan W.R."/>
            <person name="Tartar A."/>
        </authorList>
    </citation>
    <scope>NUCLEOTIDE SEQUENCE</scope>
    <source>
        <strain evidence="2">ARSEF 373</strain>
    </source>
</reference>
<proteinExistence type="predicted"/>
<dbReference type="EMBL" id="DAKRPA010000076">
    <property type="protein sequence ID" value="DAZ99821.1"/>
    <property type="molecule type" value="Genomic_DNA"/>
</dbReference>
<reference evidence="2" key="1">
    <citation type="submission" date="2022-11" db="EMBL/GenBank/DDBJ databases">
        <authorList>
            <person name="Morgan W.R."/>
            <person name="Tartar A."/>
        </authorList>
    </citation>
    <scope>NUCLEOTIDE SEQUENCE</scope>
    <source>
        <strain evidence="2">ARSEF 373</strain>
    </source>
</reference>
<dbReference type="Pfam" id="PF13374">
    <property type="entry name" value="TPR_10"/>
    <property type="match status" value="1"/>
</dbReference>
<evidence type="ECO:0000256" key="1">
    <source>
        <dbReference type="SAM" id="MobiDB-lite"/>
    </source>
</evidence>
<dbReference type="Proteomes" id="UP001146120">
    <property type="component" value="Unassembled WGS sequence"/>
</dbReference>
<dbReference type="InterPro" id="IPR011990">
    <property type="entry name" value="TPR-like_helical_dom_sf"/>
</dbReference>
<dbReference type="InterPro" id="IPR019734">
    <property type="entry name" value="TPR_rpt"/>
</dbReference>
<evidence type="ECO:0000313" key="2">
    <source>
        <dbReference type="EMBL" id="DAZ99821.1"/>
    </source>
</evidence>
<name>A0AAV2Z231_9STRA</name>
<keyword evidence="3" id="KW-1185">Reference proteome</keyword>
<feature type="compositionally biased region" description="Basic and acidic residues" evidence="1">
    <location>
        <begin position="21"/>
        <end position="37"/>
    </location>
</feature>
<comment type="caution">
    <text evidence="2">The sequence shown here is derived from an EMBL/GenBank/DDBJ whole genome shotgun (WGS) entry which is preliminary data.</text>
</comment>
<sequence length="765" mass="87129">MQARLSISATNGHALATAAATDKDRFSPRRKPDVLRDTYKPPEDRLVDAYAECAELDRELKIIEHAGHARMGIFAKPLLDASIKKNTNQPAEALSVQVVEEECSDPFYQRFYDEQGRSMFELLLRARMRILALAKLIHGHKSVPFILAEIELAEAYARINLWKQGHVHIANAIEVLRCVDAGRMEEESTAQMANGNISKGPNKQRVAGAKDGLLFLRVLEYFYQLQADHESRGQLECSVFASEVEEWKEQDRKQLYSNFDPADGVVMVFQTKHIEDLFDAAGTPTMHWQQFLIQLEQNNPLFKQYVRSVEALLPQITLNALKSTFAALDTSRDGLVSLHALIVRIQGLVDHDIYFKTLSEKLQALSDRVTSQFVSWSEILEHGRDRRLFHDDAQELRPRLKLFMGRYYLKKGQLEDAVRQTQLAIAEAESVFGTETAVLVEYYLVIAEALSVRFKQQSVMAQQTALDTAERWLQSVEGSRGLRSKAIQLIDEECDRSGTILTKKEAEERARESMLREYAALSVVKPDIAMMDDAIEYCTKAWSLQESSCGREHITTAVIHVTLAQIYLIKAEPMETIRYFNKAIEIFENSCNGPVPASAYLRLEIAKVYHQQQDHANARQVYMEVGDFFHSFAQEFLGCDATRRDVCVLAVEAWKYWLQLSAHATLEEQRQVQRKIHQATIDGFGEFAVETADSARDLGLFLQKMGQLKPAEKYLKLACYIIESHFGTNDRRYRKLKKSVMDVIGQQKNAFSPEDGDDGHAWLML</sequence>
<evidence type="ECO:0000313" key="3">
    <source>
        <dbReference type="Proteomes" id="UP001146120"/>
    </source>
</evidence>
<gene>
    <name evidence="2" type="ORF">N0F65_001330</name>
</gene>
<dbReference type="SMART" id="SM00028">
    <property type="entry name" value="TPR"/>
    <property type="match status" value="4"/>
</dbReference>
<protein>
    <submittedName>
        <fullName evidence="2">Uncharacterized protein</fullName>
    </submittedName>
</protein>
<organism evidence="2 3">
    <name type="scientific">Lagenidium giganteum</name>
    <dbReference type="NCBI Taxonomy" id="4803"/>
    <lineage>
        <taxon>Eukaryota</taxon>
        <taxon>Sar</taxon>
        <taxon>Stramenopiles</taxon>
        <taxon>Oomycota</taxon>
        <taxon>Peronosporomycetes</taxon>
        <taxon>Pythiales</taxon>
        <taxon>Pythiaceae</taxon>
    </lineage>
</organism>
<feature type="region of interest" description="Disordered" evidence="1">
    <location>
        <begin position="18"/>
        <end position="37"/>
    </location>
</feature>
<dbReference type="SUPFAM" id="SSF48452">
    <property type="entry name" value="TPR-like"/>
    <property type="match status" value="1"/>
</dbReference>
<dbReference type="Gene3D" id="1.25.40.10">
    <property type="entry name" value="Tetratricopeptide repeat domain"/>
    <property type="match status" value="2"/>
</dbReference>
<dbReference type="AlphaFoldDB" id="A0AAV2Z231"/>